<feature type="transmembrane region" description="Helical" evidence="9">
    <location>
        <begin position="51"/>
        <end position="69"/>
    </location>
</feature>
<dbReference type="AlphaFoldDB" id="A0A917SSR6"/>
<evidence type="ECO:0000256" key="8">
    <source>
        <dbReference type="ARBA" id="ARBA00038436"/>
    </source>
</evidence>
<feature type="domain" description="Tripartite ATP-independent periplasmic transporters DctQ component" evidence="11">
    <location>
        <begin position="27"/>
        <end position="158"/>
    </location>
</feature>
<keyword evidence="5 9" id="KW-0812">Transmembrane</keyword>
<keyword evidence="2 9" id="KW-0813">Transport</keyword>
<evidence type="ECO:0000256" key="2">
    <source>
        <dbReference type="ARBA" id="ARBA00022448"/>
    </source>
</evidence>
<dbReference type="InterPro" id="IPR055348">
    <property type="entry name" value="DctQ"/>
</dbReference>
<evidence type="ECO:0000256" key="3">
    <source>
        <dbReference type="ARBA" id="ARBA00022475"/>
    </source>
</evidence>
<evidence type="ECO:0000256" key="9">
    <source>
        <dbReference type="RuleBase" id="RU369079"/>
    </source>
</evidence>
<organism evidence="12 13">
    <name type="scientific">Pseudooceanicola nanhaiensis</name>
    <dbReference type="NCBI Taxonomy" id="375761"/>
    <lineage>
        <taxon>Bacteria</taxon>
        <taxon>Pseudomonadati</taxon>
        <taxon>Pseudomonadota</taxon>
        <taxon>Alphaproteobacteria</taxon>
        <taxon>Rhodobacterales</taxon>
        <taxon>Paracoccaceae</taxon>
        <taxon>Pseudooceanicola</taxon>
    </lineage>
</organism>
<comment type="subunit">
    <text evidence="9">The complex comprises the extracytoplasmic solute receptor protein and the two transmembrane proteins.</text>
</comment>
<evidence type="ECO:0000259" key="11">
    <source>
        <dbReference type="Pfam" id="PF04290"/>
    </source>
</evidence>
<comment type="function">
    <text evidence="9">Part of the tripartite ATP-independent periplasmic (TRAP) transport system.</text>
</comment>
<feature type="compositionally biased region" description="Basic and acidic residues" evidence="10">
    <location>
        <begin position="188"/>
        <end position="197"/>
    </location>
</feature>
<reference evidence="12" key="2">
    <citation type="submission" date="2020-09" db="EMBL/GenBank/DDBJ databases">
        <authorList>
            <person name="Sun Q."/>
            <person name="Zhou Y."/>
        </authorList>
    </citation>
    <scope>NUCLEOTIDE SEQUENCE</scope>
    <source>
        <strain evidence="12">CGMCC 1.6293</strain>
    </source>
</reference>
<dbReference type="PANTHER" id="PTHR35011">
    <property type="entry name" value="2,3-DIKETO-L-GULONATE TRAP TRANSPORTER SMALL PERMEASE PROTEIN YIAM"/>
    <property type="match status" value="1"/>
</dbReference>
<feature type="transmembrane region" description="Helical" evidence="9">
    <location>
        <begin position="139"/>
        <end position="157"/>
    </location>
</feature>
<keyword evidence="13" id="KW-1185">Reference proteome</keyword>
<evidence type="ECO:0000256" key="6">
    <source>
        <dbReference type="ARBA" id="ARBA00022989"/>
    </source>
</evidence>
<dbReference type="GO" id="GO:0005886">
    <property type="term" value="C:plasma membrane"/>
    <property type="evidence" value="ECO:0007669"/>
    <property type="project" value="UniProtKB-SubCell"/>
</dbReference>
<feature type="region of interest" description="Disordered" evidence="10">
    <location>
        <begin position="188"/>
        <end position="210"/>
    </location>
</feature>
<keyword evidence="7 9" id="KW-0472">Membrane</keyword>
<gene>
    <name evidence="12" type="ORF">GCM10011534_16600</name>
</gene>
<dbReference type="PANTHER" id="PTHR35011:SF10">
    <property type="entry name" value="TRAP TRANSPORTER SMALL PERMEASE PROTEIN"/>
    <property type="match status" value="1"/>
</dbReference>
<evidence type="ECO:0000256" key="5">
    <source>
        <dbReference type="ARBA" id="ARBA00022692"/>
    </source>
</evidence>
<evidence type="ECO:0000313" key="13">
    <source>
        <dbReference type="Proteomes" id="UP000649829"/>
    </source>
</evidence>
<feature type="transmembrane region" description="Helical" evidence="9">
    <location>
        <begin position="90"/>
        <end position="108"/>
    </location>
</feature>
<comment type="caution">
    <text evidence="12">The sequence shown here is derived from an EMBL/GenBank/DDBJ whole genome shotgun (WGS) entry which is preliminary data.</text>
</comment>
<dbReference type="Proteomes" id="UP000649829">
    <property type="component" value="Unassembled WGS sequence"/>
</dbReference>
<name>A0A917SSR6_9RHOB</name>
<dbReference type="GO" id="GO:0015740">
    <property type="term" value="P:C4-dicarboxylate transport"/>
    <property type="evidence" value="ECO:0007669"/>
    <property type="project" value="TreeGrafter"/>
</dbReference>
<feature type="transmembrane region" description="Helical" evidence="9">
    <location>
        <begin position="12"/>
        <end position="31"/>
    </location>
</feature>
<dbReference type="GO" id="GO:0022857">
    <property type="term" value="F:transmembrane transporter activity"/>
    <property type="evidence" value="ECO:0007669"/>
    <property type="project" value="UniProtKB-UniRule"/>
</dbReference>
<accession>A0A917SSR6</accession>
<proteinExistence type="inferred from homology"/>
<evidence type="ECO:0000256" key="4">
    <source>
        <dbReference type="ARBA" id="ARBA00022519"/>
    </source>
</evidence>
<dbReference type="EMBL" id="BMLF01000001">
    <property type="protein sequence ID" value="GGL95067.1"/>
    <property type="molecule type" value="Genomic_DNA"/>
</dbReference>
<keyword evidence="4 9" id="KW-0997">Cell inner membrane</keyword>
<dbReference type="InterPro" id="IPR007387">
    <property type="entry name" value="TRAP_DctQ"/>
</dbReference>
<dbReference type="Pfam" id="PF04290">
    <property type="entry name" value="DctQ"/>
    <property type="match status" value="1"/>
</dbReference>
<comment type="similarity">
    <text evidence="8 9">Belongs to the TRAP transporter small permease family.</text>
</comment>
<evidence type="ECO:0000256" key="10">
    <source>
        <dbReference type="SAM" id="MobiDB-lite"/>
    </source>
</evidence>
<comment type="subcellular location">
    <subcellularLocation>
        <location evidence="1 9">Cell inner membrane</location>
        <topology evidence="1 9">Multi-pass membrane protein</topology>
    </subcellularLocation>
</comment>
<keyword evidence="6 9" id="KW-1133">Transmembrane helix</keyword>
<evidence type="ECO:0000313" key="12">
    <source>
        <dbReference type="EMBL" id="GGL95067.1"/>
    </source>
</evidence>
<dbReference type="RefSeq" id="WP_051630448.1">
    <property type="nucleotide sequence ID" value="NZ_BMLF01000001.1"/>
</dbReference>
<evidence type="ECO:0000256" key="1">
    <source>
        <dbReference type="ARBA" id="ARBA00004429"/>
    </source>
</evidence>
<sequence>MLRAIESVASRVSGLVAMIGGIILFVMMVQVSLDVALKYLLNRPIPSTLEIVSAYYMVALVFLPLGVVTRDHELLEVELFTQHLPPRKIAFFKLLGCVIGAVYVFFLFKEGIEEAFHKTEIGEVWETATFDIPVWGARWFYPIGTFLMGIYLVLYAIENFVFVTRGEHVLPDRSLKSAVEAAIADAERATSHTRGDDGNLGVGKGGGSAE</sequence>
<protein>
    <recommendedName>
        <fullName evidence="9">TRAP transporter small permease protein</fullName>
    </recommendedName>
</protein>
<feature type="compositionally biased region" description="Gly residues" evidence="10">
    <location>
        <begin position="198"/>
        <end position="210"/>
    </location>
</feature>
<reference evidence="12" key="1">
    <citation type="journal article" date="2014" name="Int. J. Syst. Evol. Microbiol.">
        <title>Complete genome sequence of Corynebacterium casei LMG S-19264T (=DSM 44701T), isolated from a smear-ripened cheese.</title>
        <authorList>
            <consortium name="US DOE Joint Genome Institute (JGI-PGF)"/>
            <person name="Walter F."/>
            <person name="Albersmeier A."/>
            <person name="Kalinowski J."/>
            <person name="Ruckert C."/>
        </authorList>
    </citation>
    <scope>NUCLEOTIDE SEQUENCE</scope>
    <source>
        <strain evidence="12">CGMCC 1.6293</strain>
    </source>
</reference>
<evidence type="ECO:0000256" key="7">
    <source>
        <dbReference type="ARBA" id="ARBA00023136"/>
    </source>
</evidence>
<keyword evidence="3" id="KW-1003">Cell membrane</keyword>